<evidence type="ECO:0008006" key="3">
    <source>
        <dbReference type="Google" id="ProtNLM"/>
    </source>
</evidence>
<organism evidence="1 2">
    <name type="scientific">Sediminicurvatus halobius</name>
    <dbReference type="NCBI Taxonomy" id="2182432"/>
    <lineage>
        <taxon>Bacteria</taxon>
        <taxon>Pseudomonadati</taxon>
        <taxon>Pseudomonadota</taxon>
        <taxon>Gammaproteobacteria</taxon>
        <taxon>Chromatiales</taxon>
        <taxon>Ectothiorhodospiraceae</taxon>
        <taxon>Sediminicurvatus</taxon>
    </lineage>
</organism>
<evidence type="ECO:0000313" key="2">
    <source>
        <dbReference type="Proteomes" id="UP000245474"/>
    </source>
</evidence>
<dbReference type="Pfam" id="PF05768">
    <property type="entry name" value="Glrx-like"/>
    <property type="match status" value="1"/>
</dbReference>
<keyword evidence="2" id="KW-1185">Reference proteome</keyword>
<comment type="caution">
    <text evidence="1">The sequence shown here is derived from an EMBL/GenBank/DDBJ whole genome shotgun (WGS) entry which is preliminary data.</text>
</comment>
<protein>
    <recommendedName>
        <fullName evidence="3">Thioredoxin family protein</fullName>
    </recommendedName>
</protein>
<accession>A0A2U2MWY2</accession>
<dbReference type="SUPFAM" id="SSF52833">
    <property type="entry name" value="Thioredoxin-like"/>
    <property type="match status" value="1"/>
</dbReference>
<dbReference type="Proteomes" id="UP000245474">
    <property type="component" value="Unassembled WGS sequence"/>
</dbReference>
<dbReference type="InterPro" id="IPR036249">
    <property type="entry name" value="Thioredoxin-like_sf"/>
</dbReference>
<dbReference type="InterPro" id="IPR008554">
    <property type="entry name" value="Glutaredoxin-like"/>
</dbReference>
<reference evidence="1 2" key="1">
    <citation type="submission" date="2018-05" db="EMBL/GenBank/DDBJ databases">
        <title>Spiribacter halobius sp. nov., a moderately halophilic bacterium isolated from marine solar saltern.</title>
        <authorList>
            <person name="Zheng W.-S."/>
            <person name="Lu D.-C."/>
            <person name="Du Z.-J."/>
        </authorList>
    </citation>
    <scope>NUCLEOTIDE SEQUENCE [LARGE SCALE GENOMIC DNA]</scope>
    <source>
        <strain evidence="1 2">E85</strain>
    </source>
</reference>
<evidence type="ECO:0000313" key="1">
    <source>
        <dbReference type="EMBL" id="PWG61359.1"/>
    </source>
</evidence>
<dbReference type="Gene3D" id="3.40.30.10">
    <property type="entry name" value="Glutaredoxin"/>
    <property type="match status" value="1"/>
</dbReference>
<proteinExistence type="predicted"/>
<dbReference type="RefSeq" id="WP_109680023.1">
    <property type="nucleotide sequence ID" value="NZ_CP086615.1"/>
</dbReference>
<dbReference type="EMBL" id="QFFI01000038">
    <property type="protein sequence ID" value="PWG61359.1"/>
    <property type="molecule type" value="Genomic_DNA"/>
</dbReference>
<gene>
    <name evidence="1" type="ORF">DEM34_16965</name>
</gene>
<dbReference type="AlphaFoldDB" id="A0A2U2MWY2"/>
<dbReference type="OrthoDB" id="8537427at2"/>
<name>A0A2U2MWY2_9GAMM</name>
<sequence length="86" mass="9780">MTGITHGGRRTLDFYTTDGCHLCDQALEMLWPVAERRGFTVAPREIIGDAAAESAYGERIPVVRRADSGRELFWPFSETDLYRFLL</sequence>